<dbReference type="Proteomes" id="UP000054359">
    <property type="component" value="Unassembled WGS sequence"/>
</dbReference>
<feature type="region of interest" description="Disordered" evidence="2">
    <location>
        <begin position="85"/>
        <end position="114"/>
    </location>
</feature>
<reference evidence="3 4" key="1">
    <citation type="submission" date="2013-11" db="EMBL/GenBank/DDBJ databases">
        <title>Genome sequencing of Stegodyphus mimosarum.</title>
        <authorList>
            <person name="Bechsgaard J."/>
        </authorList>
    </citation>
    <scope>NUCLEOTIDE SEQUENCE [LARGE SCALE GENOMIC DNA]</scope>
</reference>
<name>A0A087T3H7_STEMI</name>
<organism evidence="3 4">
    <name type="scientific">Stegodyphus mimosarum</name>
    <name type="common">African social velvet spider</name>
    <dbReference type="NCBI Taxonomy" id="407821"/>
    <lineage>
        <taxon>Eukaryota</taxon>
        <taxon>Metazoa</taxon>
        <taxon>Ecdysozoa</taxon>
        <taxon>Arthropoda</taxon>
        <taxon>Chelicerata</taxon>
        <taxon>Arachnida</taxon>
        <taxon>Araneae</taxon>
        <taxon>Araneomorphae</taxon>
        <taxon>Entelegynae</taxon>
        <taxon>Eresoidea</taxon>
        <taxon>Eresidae</taxon>
        <taxon>Stegodyphus</taxon>
    </lineage>
</organism>
<dbReference type="EMBL" id="KK113242">
    <property type="protein sequence ID" value="KFM59666.1"/>
    <property type="molecule type" value="Genomic_DNA"/>
</dbReference>
<feature type="non-terminal residue" evidence="3">
    <location>
        <position position="316"/>
    </location>
</feature>
<dbReference type="OrthoDB" id="10321956at2759"/>
<sequence length="316" mass="36703">MSMDDINYECNSEDVKNLEFMQSNFSQKISERIKSISNAHTRSITKHKSQKKIFEELKSDIKTIQYFISTYYAPVKPSEKKSNALLTNSSENSENFPVESHHSIQETEQNSEETDNFHIERIQNIMTFLFNKVDKDFRTIENLTQSVKKLQEEERQHLSELESKWEKENKFLQCSTESLNSNTQAQDEQETSCSGMEINKFPGTKVTNKPLNSNLGVQGLTENAKKAISKASGPLTVEQLAKFLSKAKYKNKPLALMRKFTADTNSLLQQLTKMKNLLEQSSNDYRKQYSQVIKYDKRLLHQLDRLILKLEKQHKI</sequence>
<evidence type="ECO:0000313" key="4">
    <source>
        <dbReference type="Proteomes" id="UP000054359"/>
    </source>
</evidence>
<dbReference type="AlphaFoldDB" id="A0A087T3H7"/>
<proteinExistence type="predicted"/>
<protein>
    <submittedName>
        <fullName evidence="3">Uncharacterized protein</fullName>
    </submittedName>
</protein>
<accession>A0A087T3H7</accession>
<gene>
    <name evidence="3" type="ORF">X975_13325</name>
</gene>
<evidence type="ECO:0000256" key="1">
    <source>
        <dbReference type="SAM" id="Coils"/>
    </source>
</evidence>
<evidence type="ECO:0000313" key="3">
    <source>
        <dbReference type="EMBL" id="KFM59666.1"/>
    </source>
</evidence>
<keyword evidence="1" id="KW-0175">Coiled coil</keyword>
<feature type="compositionally biased region" description="Polar residues" evidence="2">
    <location>
        <begin position="85"/>
        <end position="95"/>
    </location>
</feature>
<keyword evidence="4" id="KW-1185">Reference proteome</keyword>
<feature type="coiled-coil region" evidence="1">
    <location>
        <begin position="133"/>
        <end position="160"/>
    </location>
</feature>
<evidence type="ECO:0000256" key="2">
    <source>
        <dbReference type="SAM" id="MobiDB-lite"/>
    </source>
</evidence>